<reference evidence="2" key="1">
    <citation type="journal article" date="2020" name="Cell">
        <title>Large-Scale Comparative Analyses of Tick Genomes Elucidate Their Genetic Diversity and Vector Capacities.</title>
        <authorList>
            <consortium name="Tick Genome and Microbiome Consortium (TIGMIC)"/>
            <person name="Jia N."/>
            <person name="Wang J."/>
            <person name="Shi W."/>
            <person name="Du L."/>
            <person name="Sun Y."/>
            <person name="Zhan W."/>
            <person name="Jiang J.F."/>
            <person name="Wang Q."/>
            <person name="Zhang B."/>
            <person name="Ji P."/>
            <person name="Bell-Sakyi L."/>
            <person name="Cui X.M."/>
            <person name="Yuan T.T."/>
            <person name="Jiang B.G."/>
            <person name="Yang W.F."/>
            <person name="Lam T.T."/>
            <person name="Chang Q.C."/>
            <person name="Ding S.J."/>
            <person name="Wang X.J."/>
            <person name="Zhu J.G."/>
            <person name="Ruan X.D."/>
            <person name="Zhao L."/>
            <person name="Wei J.T."/>
            <person name="Ye R.Z."/>
            <person name="Que T.C."/>
            <person name="Du C.H."/>
            <person name="Zhou Y.H."/>
            <person name="Cheng J.X."/>
            <person name="Dai P.F."/>
            <person name="Guo W.B."/>
            <person name="Han X.H."/>
            <person name="Huang E.J."/>
            <person name="Li L.F."/>
            <person name="Wei W."/>
            <person name="Gao Y.C."/>
            <person name="Liu J.Z."/>
            <person name="Shao H.Z."/>
            <person name="Wang X."/>
            <person name="Wang C.C."/>
            <person name="Yang T.C."/>
            <person name="Huo Q.B."/>
            <person name="Li W."/>
            <person name="Chen H.Y."/>
            <person name="Chen S.E."/>
            <person name="Zhou L.G."/>
            <person name="Ni X.B."/>
            <person name="Tian J.H."/>
            <person name="Sheng Y."/>
            <person name="Liu T."/>
            <person name="Pan Y.S."/>
            <person name="Xia L.Y."/>
            <person name="Li J."/>
            <person name="Zhao F."/>
            <person name="Cao W.C."/>
        </authorList>
    </citation>
    <scope>NUCLEOTIDE SEQUENCE</scope>
    <source>
        <strain evidence="2">Rsan-2018</strain>
    </source>
</reference>
<reference evidence="2" key="2">
    <citation type="submission" date="2021-09" db="EMBL/GenBank/DDBJ databases">
        <authorList>
            <person name="Jia N."/>
            <person name="Wang J."/>
            <person name="Shi W."/>
            <person name="Du L."/>
            <person name="Sun Y."/>
            <person name="Zhan W."/>
            <person name="Jiang J."/>
            <person name="Wang Q."/>
            <person name="Zhang B."/>
            <person name="Ji P."/>
            <person name="Sakyi L.B."/>
            <person name="Cui X."/>
            <person name="Yuan T."/>
            <person name="Jiang B."/>
            <person name="Yang W."/>
            <person name="Lam T.T.-Y."/>
            <person name="Chang Q."/>
            <person name="Ding S."/>
            <person name="Wang X."/>
            <person name="Zhu J."/>
            <person name="Ruan X."/>
            <person name="Zhao L."/>
            <person name="Wei J."/>
            <person name="Que T."/>
            <person name="Du C."/>
            <person name="Cheng J."/>
            <person name="Dai P."/>
            <person name="Han X."/>
            <person name="Huang E."/>
            <person name="Gao Y."/>
            <person name="Liu J."/>
            <person name="Shao H."/>
            <person name="Ye R."/>
            <person name="Li L."/>
            <person name="Wei W."/>
            <person name="Wang X."/>
            <person name="Wang C."/>
            <person name="Huo Q."/>
            <person name="Li W."/>
            <person name="Guo W."/>
            <person name="Chen H."/>
            <person name="Chen S."/>
            <person name="Zhou L."/>
            <person name="Zhou L."/>
            <person name="Ni X."/>
            <person name="Tian J."/>
            <person name="Zhou Y."/>
            <person name="Sheng Y."/>
            <person name="Liu T."/>
            <person name="Pan Y."/>
            <person name="Xia L."/>
            <person name="Li J."/>
            <person name="Zhao F."/>
            <person name="Cao W."/>
        </authorList>
    </citation>
    <scope>NUCLEOTIDE SEQUENCE</scope>
    <source>
        <strain evidence="2">Rsan-2018</strain>
        <tissue evidence="2">Larvae</tissue>
    </source>
</reference>
<dbReference type="Proteomes" id="UP000821837">
    <property type="component" value="Unassembled WGS sequence"/>
</dbReference>
<gene>
    <name evidence="2" type="ORF">HPB52_014207</name>
</gene>
<accession>A0A9D4PWD0</accession>
<dbReference type="VEuPathDB" id="VectorBase:RSAN_052608"/>
<keyword evidence="3" id="KW-1185">Reference proteome</keyword>
<feature type="compositionally biased region" description="Basic and acidic residues" evidence="1">
    <location>
        <begin position="1"/>
        <end position="11"/>
    </location>
</feature>
<evidence type="ECO:0000313" key="3">
    <source>
        <dbReference type="Proteomes" id="UP000821837"/>
    </source>
</evidence>
<protein>
    <submittedName>
        <fullName evidence="2">Uncharacterized protein</fullName>
    </submittedName>
</protein>
<feature type="region of interest" description="Disordered" evidence="1">
    <location>
        <begin position="1"/>
        <end position="30"/>
    </location>
</feature>
<comment type="caution">
    <text evidence="2">The sequence shown here is derived from an EMBL/GenBank/DDBJ whole genome shotgun (WGS) entry which is preliminary data.</text>
</comment>
<organism evidence="2 3">
    <name type="scientific">Rhipicephalus sanguineus</name>
    <name type="common">Brown dog tick</name>
    <name type="synonym">Ixodes sanguineus</name>
    <dbReference type="NCBI Taxonomy" id="34632"/>
    <lineage>
        <taxon>Eukaryota</taxon>
        <taxon>Metazoa</taxon>
        <taxon>Ecdysozoa</taxon>
        <taxon>Arthropoda</taxon>
        <taxon>Chelicerata</taxon>
        <taxon>Arachnida</taxon>
        <taxon>Acari</taxon>
        <taxon>Parasitiformes</taxon>
        <taxon>Ixodida</taxon>
        <taxon>Ixodoidea</taxon>
        <taxon>Ixodidae</taxon>
        <taxon>Rhipicephalinae</taxon>
        <taxon>Rhipicephalus</taxon>
        <taxon>Rhipicephalus</taxon>
    </lineage>
</organism>
<evidence type="ECO:0000256" key="1">
    <source>
        <dbReference type="SAM" id="MobiDB-lite"/>
    </source>
</evidence>
<evidence type="ECO:0000313" key="2">
    <source>
        <dbReference type="EMBL" id="KAH7957009.1"/>
    </source>
</evidence>
<dbReference type="AlphaFoldDB" id="A0A9D4PWD0"/>
<sequence>MADVLTKRGDGDTLEQIDTTKTHGTESSVESLQALTSSSLKRHLRKVYGRLPTELVKRYLRAILDLSACVNKAPFMARCMHSEGRPAHYRVACPDVTNTHCVIRVLDKCS</sequence>
<proteinExistence type="predicted"/>
<name>A0A9D4PWD0_RHISA</name>
<dbReference type="EMBL" id="JABSTV010001250">
    <property type="protein sequence ID" value="KAH7957009.1"/>
    <property type="molecule type" value="Genomic_DNA"/>
</dbReference>